<proteinExistence type="inferred from homology"/>
<evidence type="ECO:0000256" key="1">
    <source>
        <dbReference type="ARBA" id="ARBA00001933"/>
    </source>
</evidence>
<dbReference type="EMBL" id="CP138333">
    <property type="protein sequence ID" value="WZX29742.2"/>
    <property type="molecule type" value="Genomic_DNA"/>
</dbReference>
<name>A0ABZ3CIT7_9STAP</name>
<dbReference type="InterPro" id="IPR020578">
    <property type="entry name" value="Aminotrans_V_PyrdxlP_BS"/>
</dbReference>
<comment type="similarity">
    <text evidence="2 4">Belongs to the class-V pyridoxal-phosphate-dependent aminotransferase family.</text>
</comment>
<dbReference type="Gene3D" id="3.90.1150.10">
    <property type="entry name" value="Aspartate Aminotransferase, domain 1"/>
    <property type="match status" value="1"/>
</dbReference>
<evidence type="ECO:0000313" key="8">
    <source>
        <dbReference type="Proteomes" id="UP001455384"/>
    </source>
</evidence>
<dbReference type="PANTHER" id="PTHR21152">
    <property type="entry name" value="AMINOTRANSFERASE CLASS V"/>
    <property type="match status" value="1"/>
</dbReference>
<dbReference type="PANTHER" id="PTHR21152:SF40">
    <property type="entry name" value="ALANINE--GLYOXYLATE AMINOTRANSFERASE"/>
    <property type="match status" value="1"/>
</dbReference>
<reference evidence="8" key="1">
    <citation type="submission" date="2023-10" db="EMBL/GenBank/DDBJ databases">
        <title>Genome analysis and identification of Salinococcus sp. Bachu38 nov., a PGPR from the rhizosphere of Tamarix.</title>
        <authorList>
            <person name="Liang Z."/>
            <person name="Zhang X."/>
            <person name="Jia J."/>
            <person name="Chen X."/>
            <person name="Wang Y."/>
            <person name="Wang Q."/>
            <person name="Wang R."/>
        </authorList>
    </citation>
    <scope>NUCLEOTIDE SEQUENCE [LARGE SCALE GENOMIC DNA]</scope>
    <source>
        <strain evidence="8">Bachu38</strain>
    </source>
</reference>
<evidence type="ECO:0000256" key="2">
    <source>
        <dbReference type="ARBA" id="ARBA00009236"/>
    </source>
</evidence>
<dbReference type="RefSeq" id="WP_373446152.1">
    <property type="nucleotide sequence ID" value="NZ_CP138333.2"/>
</dbReference>
<evidence type="ECO:0000313" key="7">
    <source>
        <dbReference type="EMBL" id="WZX29742.2"/>
    </source>
</evidence>
<accession>A0ABZ3CIT7</accession>
<dbReference type="GO" id="GO:0008483">
    <property type="term" value="F:transaminase activity"/>
    <property type="evidence" value="ECO:0007669"/>
    <property type="project" value="UniProtKB-KW"/>
</dbReference>
<gene>
    <name evidence="7" type="ORF">RQP18_00810</name>
</gene>
<dbReference type="Pfam" id="PF00266">
    <property type="entry name" value="Aminotran_5"/>
    <property type="match status" value="1"/>
</dbReference>
<dbReference type="InterPro" id="IPR000192">
    <property type="entry name" value="Aminotrans_V_dom"/>
</dbReference>
<dbReference type="PROSITE" id="PS00595">
    <property type="entry name" value="AA_TRANSFER_CLASS_5"/>
    <property type="match status" value="1"/>
</dbReference>
<evidence type="ECO:0000259" key="6">
    <source>
        <dbReference type="Pfam" id="PF00266"/>
    </source>
</evidence>
<sequence length="384" mass="42249">MYMEPNLLLTPGPTPIPPQVTRAMSDGMIGHRSSDFTALMENVQSNIKTLFGTDDSVAVLTSSGTSALEAAMVNLVQPDESIAVIVSGAFGDRFRNIAQTYPFDVHVFEVPWGEGADLKSFKKFLDDKENIRAVFSQACETSTAVVHPIHSLGKLVKDYNKDTLFIVDGVSAVGGMKFDMSGDAIDCLVTGSQKALMLPPGIAFVAMNHTARERASQNTLSRFYLDINRYFKSLEENSTPFTPAVSLIQGLAQVLELYKEEGVEQVYERHLKMRNMLRAGLKALDFELLVDETHASPTVTAFKSDEAELAHIKDALKKTHGITIAGGQKQLKGKILRIGHMGYMFPKDMLTVLSALEAITSDYRGKKYYGRALTAAQEAYYESI</sequence>
<comment type="cofactor">
    <cofactor evidence="1 5">
        <name>pyridoxal 5'-phosphate</name>
        <dbReference type="ChEBI" id="CHEBI:597326"/>
    </cofactor>
</comment>
<feature type="domain" description="Aminotransferase class V" evidence="6">
    <location>
        <begin position="9"/>
        <end position="329"/>
    </location>
</feature>
<evidence type="ECO:0000256" key="4">
    <source>
        <dbReference type="RuleBase" id="RU004075"/>
    </source>
</evidence>
<keyword evidence="7" id="KW-0808">Transferase</keyword>
<dbReference type="Gene3D" id="3.40.640.10">
    <property type="entry name" value="Type I PLP-dependent aspartate aminotransferase-like (Major domain)"/>
    <property type="match status" value="1"/>
</dbReference>
<dbReference type="PIRSF" id="PIRSF000524">
    <property type="entry name" value="SPT"/>
    <property type="match status" value="1"/>
</dbReference>
<keyword evidence="7" id="KW-0032">Aminotransferase</keyword>
<dbReference type="InterPro" id="IPR015421">
    <property type="entry name" value="PyrdxlP-dep_Trfase_major"/>
</dbReference>
<dbReference type="InterPro" id="IPR015422">
    <property type="entry name" value="PyrdxlP-dep_Trfase_small"/>
</dbReference>
<organism evidence="7 8">
    <name type="scientific">Salinicoccus bachuensis</name>
    <dbReference type="NCBI Taxonomy" id="3136731"/>
    <lineage>
        <taxon>Bacteria</taxon>
        <taxon>Bacillati</taxon>
        <taxon>Bacillota</taxon>
        <taxon>Bacilli</taxon>
        <taxon>Bacillales</taxon>
        <taxon>Staphylococcaceae</taxon>
        <taxon>Salinicoccus</taxon>
    </lineage>
</organism>
<keyword evidence="3" id="KW-0663">Pyridoxal phosphate</keyword>
<evidence type="ECO:0000256" key="5">
    <source>
        <dbReference type="RuleBase" id="RU004504"/>
    </source>
</evidence>
<dbReference type="Proteomes" id="UP001455384">
    <property type="component" value="Chromosome"/>
</dbReference>
<keyword evidence="8" id="KW-1185">Reference proteome</keyword>
<protein>
    <submittedName>
        <fullName evidence="7">Alanine--glyoxylate aminotransferase family protein</fullName>
    </submittedName>
</protein>
<evidence type="ECO:0000256" key="3">
    <source>
        <dbReference type="ARBA" id="ARBA00022898"/>
    </source>
</evidence>
<dbReference type="InterPro" id="IPR024169">
    <property type="entry name" value="SP_NH2Trfase/AEP_transaminase"/>
</dbReference>
<dbReference type="InterPro" id="IPR015424">
    <property type="entry name" value="PyrdxlP-dep_Trfase"/>
</dbReference>
<dbReference type="SUPFAM" id="SSF53383">
    <property type="entry name" value="PLP-dependent transferases"/>
    <property type="match status" value="1"/>
</dbReference>